<comment type="similarity">
    <text evidence="1">Belongs to the DprA/Smf family.</text>
</comment>
<feature type="domain" description="Smf/DprA SLOG" evidence="2">
    <location>
        <begin position="87"/>
        <end position="298"/>
    </location>
</feature>
<reference evidence="4 5" key="1">
    <citation type="submission" date="2013-05" db="EMBL/GenBank/DDBJ databases">
        <title>The Genome Sequence of Bacteroides stercoris CC31F.</title>
        <authorList>
            <consortium name="The Broad Institute Genomics Platform"/>
            <person name="Earl A."/>
            <person name="Ward D."/>
            <person name="Feldgarden M."/>
            <person name="Gevers D."/>
            <person name="Oliphant K."/>
            <person name="Allen-Vercoe E."/>
            <person name="Walker B."/>
            <person name="Young S."/>
            <person name="Zeng Q."/>
            <person name="Gargeya S."/>
            <person name="Fitzgerald M."/>
            <person name="Haas B."/>
            <person name="Abouelleil A."/>
            <person name="Allen A.W."/>
            <person name="Alvarado L."/>
            <person name="Arachchi H.M."/>
            <person name="Berlin A.M."/>
            <person name="Chapman S.B."/>
            <person name="Gainer-Dewar J."/>
            <person name="Goldberg J."/>
            <person name="Griggs A."/>
            <person name="Gujja S."/>
            <person name="Hansen M."/>
            <person name="Howarth C."/>
            <person name="Imamovic A."/>
            <person name="Ireland A."/>
            <person name="Larimer J."/>
            <person name="McCowan C."/>
            <person name="Murphy C."/>
            <person name="Pearson M."/>
            <person name="Poon T.W."/>
            <person name="Priest M."/>
            <person name="Roberts A."/>
            <person name="Saif S."/>
            <person name="Shea T."/>
            <person name="Sisk P."/>
            <person name="Sykes S."/>
            <person name="Wortman J."/>
            <person name="Nusbaum C."/>
            <person name="Birren B."/>
        </authorList>
    </citation>
    <scope>NUCLEOTIDE SEQUENCE [LARGE SCALE GENOMIC DNA]</scope>
    <source>
        <strain evidence="4 5">CC31F</strain>
    </source>
</reference>
<dbReference type="PANTHER" id="PTHR43022">
    <property type="entry name" value="PROTEIN SMF"/>
    <property type="match status" value="1"/>
</dbReference>
<dbReference type="Pfam" id="PF17782">
    <property type="entry name" value="WHD_DprA"/>
    <property type="match status" value="1"/>
</dbReference>
<name>S3YJ55_BACSE</name>
<evidence type="ECO:0000313" key="4">
    <source>
        <dbReference type="EMBL" id="EPH21672.1"/>
    </source>
</evidence>
<dbReference type="InterPro" id="IPR041614">
    <property type="entry name" value="DprA_WH"/>
</dbReference>
<dbReference type="AlphaFoldDB" id="S3YJ55"/>
<dbReference type="EMBL" id="ATFP01000006">
    <property type="protein sequence ID" value="EPH21672.1"/>
    <property type="molecule type" value="Genomic_DNA"/>
</dbReference>
<dbReference type="GO" id="GO:0009294">
    <property type="term" value="P:DNA-mediated transformation"/>
    <property type="evidence" value="ECO:0007669"/>
    <property type="project" value="InterPro"/>
</dbReference>
<dbReference type="PATRIC" id="fig|1073351.3.peg.304"/>
<evidence type="ECO:0000313" key="5">
    <source>
        <dbReference type="Proteomes" id="UP000014614"/>
    </source>
</evidence>
<sequence length="378" mass="41186">MPPTSTMNNDERLCSIALTLCPGIGHIGAKRLIDAIGSAVDVFGYRKELPERLPGVNSSIITALDCPAAFLRAEREMEFVEKNRLTCLTLRDEAYPSRLRECEDAPIVLFFKGNTDFNRLHVINMVGTRRATEYGKRFCADFVHDLSVLLPDALIVSGLAYGIDIHAHRAALADNMSTVAVLAHGLDRIYPSVHRKTAVDMLVNGGLLTEFLSETTPDRHNFVSRNRIVAGMCDATIVVESAAKGGSLITADLADGYHRDCFAVPGRVTDAASIGCNRLIRDNKAALVQSAEEFVKTMGWASAEPAAKAAGIQRNLFPELTDEEELVVRILTHQGDLHINALVVEADIPVNRMSALLFELEMKGVVKTLVGGVYCLLA</sequence>
<gene>
    <name evidence="4" type="ORF">HMPREF1181_00314</name>
</gene>
<dbReference type="InterPro" id="IPR003488">
    <property type="entry name" value="DprA"/>
</dbReference>
<comment type="caution">
    <text evidence="4">The sequence shown here is derived from an EMBL/GenBank/DDBJ whole genome shotgun (WGS) entry which is preliminary data.</text>
</comment>
<dbReference type="InterPro" id="IPR057666">
    <property type="entry name" value="DrpA_SLOG"/>
</dbReference>
<feature type="domain" description="DprA winged helix" evidence="3">
    <location>
        <begin position="318"/>
        <end position="372"/>
    </location>
</feature>
<dbReference type="Gene3D" id="1.10.10.10">
    <property type="entry name" value="Winged helix-like DNA-binding domain superfamily/Winged helix DNA-binding domain"/>
    <property type="match status" value="1"/>
</dbReference>
<dbReference type="InterPro" id="IPR036388">
    <property type="entry name" value="WH-like_DNA-bd_sf"/>
</dbReference>
<organism evidence="4 5">
    <name type="scientific">Bacteroides stercoris CC31F</name>
    <dbReference type="NCBI Taxonomy" id="1073351"/>
    <lineage>
        <taxon>Bacteria</taxon>
        <taxon>Pseudomonadati</taxon>
        <taxon>Bacteroidota</taxon>
        <taxon>Bacteroidia</taxon>
        <taxon>Bacteroidales</taxon>
        <taxon>Bacteroidaceae</taxon>
        <taxon>Bacteroides</taxon>
    </lineage>
</organism>
<dbReference type="SUPFAM" id="SSF102405">
    <property type="entry name" value="MCP/YpsA-like"/>
    <property type="match status" value="1"/>
</dbReference>
<dbReference type="HOGENOM" id="CLU_029601_0_3_10"/>
<evidence type="ECO:0000259" key="2">
    <source>
        <dbReference type="Pfam" id="PF02481"/>
    </source>
</evidence>
<dbReference type="Gene3D" id="3.40.50.450">
    <property type="match status" value="1"/>
</dbReference>
<protein>
    <submittedName>
        <fullName evidence="4">DNA protecting protein DprA</fullName>
    </submittedName>
</protein>
<evidence type="ECO:0000256" key="1">
    <source>
        <dbReference type="ARBA" id="ARBA00006525"/>
    </source>
</evidence>
<dbReference type="PANTHER" id="PTHR43022:SF1">
    <property type="entry name" value="PROTEIN SMF"/>
    <property type="match status" value="1"/>
</dbReference>
<dbReference type="Proteomes" id="UP000014614">
    <property type="component" value="Unassembled WGS sequence"/>
</dbReference>
<proteinExistence type="inferred from homology"/>
<evidence type="ECO:0000259" key="3">
    <source>
        <dbReference type="Pfam" id="PF17782"/>
    </source>
</evidence>
<dbReference type="NCBIfam" id="TIGR00732">
    <property type="entry name" value="dprA"/>
    <property type="match status" value="1"/>
</dbReference>
<accession>S3YJ55</accession>
<dbReference type="Pfam" id="PF02481">
    <property type="entry name" value="DNA_processg_A"/>
    <property type="match status" value="1"/>
</dbReference>